<feature type="non-terminal residue" evidence="1">
    <location>
        <position position="395"/>
    </location>
</feature>
<reference evidence="1" key="1">
    <citation type="submission" date="2023-06" db="EMBL/GenBank/DDBJ databases">
        <authorList>
            <person name="Delattre M."/>
        </authorList>
    </citation>
    <scope>NUCLEOTIDE SEQUENCE</scope>
    <source>
        <strain evidence="1">AF72</strain>
    </source>
</reference>
<organism evidence="1 2">
    <name type="scientific">Mesorhabditis spiculigera</name>
    <dbReference type="NCBI Taxonomy" id="96644"/>
    <lineage>
        <taxon>Eukaryota</taxon>
        <taxon>Metazoa</taxon>
        <taxon>Ecdysozoa</taxon>
        <taxon>Nematoda</taxon>
        <taxon>Chromadorea</taxon>
        <taxon>Rhabditida</taxon>
        <taxon>Rhabditina</taxon>
        <taxon>Rhabditomorpha</taxon>
        <taxon>Rhabditoidea</taxon>
        <taxon>Rhabditidae</taxon>
        <taxon>Mesorhabditinae</taxon>
        <taxon>Mesorhabditis</taxon>
    </lineage>
</organism>
<proteinExistence type="predicted"/>
<sequence>MALKIRTTLLFILSGLFLVQILLYFYSSGAQKATHKWKRRQCDCPGIENCYPHPKDEHLCGRCFTCNKEKINKVKSIIKDTAIMLITNEEQLNELMITIASIHKHYPERQILVYNSFLSPQTALPRKLHALAQYESVLWVSEGMEFRSRSIDSQLEYGNVPVVLYGRVSLKPVSVLGFTPFFPGADFYPKNFTAAHFKTASWETIEWLTKCAGTASCYDCRAADGTALDCLPYLLARFSADRPIEYRSLPGNSLEAQGTKPPECDLKEYNMLKLYLLILLILINECFGMSVLEAYNDPRWSRRRQGMLNTRFTPVAHQRGDDDWQKQLGQARLVGKIMDENEIGFEVAPPVNGRINSVFNRAVFSPETKTHPAEGRADEALVICFGPKHIAAVYG</sequence>
<dbReference type="AlphaFoldDB" id="A0AA36GG76"/>
<evidence type="ECO:0000313" key="1">
    <source>
        <dbReference type="EMBL" id="CAJ0584001.1"/>
    </source>
</evidence>
<evidence type="ECO:0000313" key="2">
    <source>
        <dbReference type="Proteomes" id="UP001177023"/>
    </source>
</evidence>
<dbReference type="EMBL" id="CATQJA010002665">
    <property type="protein sequence ID" value="CAJ0584001.1"/>
    <property type="molecule type" value="Genomic_DNA"/>
</dbReference>
<keyword evidence="2" id="KW-1185">Reference proteome</keyword>
<accession>A0AA36GG76</accession>
<dbReference type="Proteomes" id="UP001177023">
    <property type="component" value="Unassembled WGS sequence"/>
</dbReference>
<name>A0AA36GG76_9BILA</name>
<comment type="caution">
    <text evidence="1">The sequence shown here is derived from an EMBL/GenBank/DDBJ whole genome shotgun (WGS) entry which is preliminary data.</text>
</comment>
<gene>
    <name evidence="1" type="ORF">MSPICULIGERA_LOCUS22069</name>
</gene>
<protein>
    <submittedName>
        <fullName evidence="1">Uncharacterized protein</fullName>
    </submittedName>
</protein>